<sequence length="55" mass="6247">YLLRHANGWSTASYGSTVLLEYIDLRRDPNDVNKSAVKNQLTIIDDNVVDNELIL</sequence>
<feature type="non-terminal residue" evidence="1">
    <location>
        <position position="55"/>
    </location>
</feature>
<dbReference type="EMBL" id="CAJVQC010056523">
    <property type="protein sequence ID" value="CAG8796551.1"/>
    <property type="molecule type" value="Genomic_DNA"/>
</dbReference>
<reference evidence="1" key="1">
    <citation type="submission" date="2021-06" db="EMBL/GenBank/DDBJ databases">
        <authorList>
            <person name="Kallberg Y."/>
            <person name="Tangrot J."/>
            <person name="Rosling A."/>
        </authorList>
    </citation>
    <scope>NUCLEOTIDE SEQUENCE</scope>
    <source>
        <strain evidence="1">MA461A</strain>
    </source>
</reference>
<organism evidence="1 2">
    <name type="scientific">Racocetra persica</name>
    <dbReference type="NCBI Taxonomy" id="160502"/>
    <lineage>
        <taxon>Eukaryota</taxon>
        <taxon>Fungi</taxon>
        <taxon>Fungi incertae sedis</taxon>
        <taxon>Mucoromycota</taxon>
        <taxon>Glomeromycotina</taxon>
        <taxon>Glomeromycetes</taxon>
        <taxon>Diversisporales</taxon>
        <taxon>Gigasporaceae</taxon>
        <taxon>Racocetra</taxon>
    </lineage>
</organism>
<dbReference type="Proteomes" id="UP000789920">
    <property type="component" value="Unassembled WGS sequence"/>
</dbReference>
<comment type="caution">
    <text evidence="1">The sequence shown here is derived from an EMBL/GenBank/DDBJ whole genome shotgun (WGS) entry which is preliminary data.</text>
</comment>
<keyword evidence="2" id="KW-1185">Reference proteome</keyword>
<protein>
    <submittedName>
        <fullName evidence="1">23973_t:CDS:1</fullName>
    </submittedName>
</protein>
<accession>A0ACA9RJ40</accession>
<gene>
    <name evidence="1" type="ORF">RPERSI_LOCUS20180</name>
</gene>
<feature type="non-terminal residue" evidence="1">
    <location>
        <position position="1"/>
    </location>
</feature>
<evidence type="ECO:0000313" key="2">
    <source>
        <dbReference type="Proteomes" id="UP000789920"/>
    </source>
</evidence>
<evidence type="ECO:0000313" key="1">
    <source>
        <dbReference type="EMBL" id="CAG8796551.1"/>
    </source>
</evidence>
<proteinExistence type="predicted"/>
<name>A0ACA9RJ40_9GLOM</name>